<dbReference type="Proteomes" id="UP001515480">
    <property type="component" value="Unassembled WGS sequence"/>
</dbReference>
<accession>A0AB34K4X2</accession>
<protein>
    <submittedName>
        <fullName evidence="2">Uncharacterized protein</fullName>
    </submittedName>
</protein>
<feature type="compositionally biased region" description="Polar residues" evidence="1">
    <location>
        <begin position="313"/>
        <end position="329"/>
    </location>
</feature>
<dbReference type="EMBL" id="JBGBPQ010000002">
    <property type="protein sequence ID" value="KAL1527785.1"/>
    <property type="molecule type" value="Genomic_DNA"/>
</dbReference>
<evidence type="ECO:0000313" key="2">
    <source>
        <dbReference type="EMBL" id="KAL1527785.1"/>
    </source>
</evidence>
<evidence type="ECO:0000313" key="3">
    <source>
        <dbReference type="Proteomes" id="UP001515480"/>
    </source>
</evidence>
<keyword evidence="3" id="KW-1185">Reference proteome</keyword>
<reference evidence="2 3" key="1">
    <citation type="journal article" date="2024" name="Science">
        <title>Giant polyketide synthase enzymes in the biosynthesis of giant marine polyether toxins.</title>
        <authorList>
            <person name="Fallon T.R."/>
            <person name="Shende V.V."/>
            <person name="Wierzbicki I.H."/>
            <person name="Pendleton A.L."/>
            <person name="Watervoot N.F."/>
            <person name="Auber R.P."/>
            <person name="Gonzalez D.J."/>
            <person name="Wisecaver J.H."/>
            <person name="Moore B.S."/>
        </authorList>
    </citation>
    <scope>NUCLEOTIDE SEQUENCE [LARGE SCALE GENOMIC DNA]</scope>
    <source>
        <strain evidence="2 3">12B1</strain>
    </source>
</reference>
<proteinExistence type="predicted"/>
<evidence type="ECO:0000256" key="1">
    <source>
        <dbReference type="SAM" id="MobiDB-lite"/>
    </source>
</evidence>
<feature type="region of interest" description="Disordered" evidence="1">
    <location>
        <begin position="1"/>
        <end position="29"/>
    </location>
</feature>
<sequence>MQSLDAIPREEEGKKQMKNTSTTMVKKRHKERDYEIDDLKRMTAQVISGEMPSARAAALAAGLPHAERSLNRYLKRVRENTTLQFESPADTTAAQLQHVSGLEFKEKGNKDICGRRLFTEDELEYFARALKLYADMGWPLDYQQIRHMFSHAAARMKRAHWEAGQKYVCSTTYVADFVNSRDELKAFKASHVDPLRAKKATAQVRDAFFDLFEQMMAKLHARGQDPDDPSVPSSFVWRTPKDIPGSNLYNMDEQGAEHNKGRKKKVGSKDSSHDGLRHSMEVTDADNNPFNVTNCMTTRADGATPIPPLLGHSNPSTNAAVNVSKVTRK</sequence>
<feature type="region of interest" description="Disordered" evidence="1">
    <location>
        <begin position="306"/>
        <end position="329"/>
    </location>
</feature>
<comment type="caution">
    <text evidence="2">The sequence shown here is derived from an EMBL/GenBank/DDBJ whole genome shotgun (WGS) entry which is preliminary data.</text>
</comment>
<feature type="compositionally biased region" description="Basic and acidic residues" evidence="1">
    <location>
        <begin position="267"/>
        <end position="281"/>
    </location>
</feature>
<organism evidence="2 3">
    <name type="scientific">Prymnesium parvum</name>
    <name type="common">Toxic golden alga</name>
    <dbReference type="NCBI Taxonomy" id="97485"/>
    <lineage>
        <taxon>Eukaryota</taxon>
        <taxon>Haptista</taxon>
        <taxon>Haptophyta</taxon>
        <taxon>Prymnesiophyceae</taxon>
        <taxon>Prymnesiales</taxon>
        <taxon>Prymnesiaceae</taxon>
        <taxon>Prymnesium</taxon>
    </lineage>
</organism>
<feature type="region of interest" description="Disordered" evidence="1">
    <location>
        <begin position="220"/>
        <end position="239"/>
    </location>
</feature>
<name>A0AB34K4X2_PRYPA</name>
<dbReference type="AlphaFoldDB" id="A0AB34K4X2"/>
<feature type="region of interest" description="Disordered" evidence="1">
    <location>
        <begin position="245"/>
        <end position="285"/>
    </location>
</feature>
<gene>
    <name evidence="2" type="ORF">AB1Y20_009169</name>
</gene>